<comment type="caution">
    <text evidence="1">The sequence shown here is derived from an EMBL/GenBank/DDBJ whole genome shotgun (WGS) entry which is preliminary data.</text>
</comment>
<dbReference type="AlphaFoldDB" id="A0A0F8XS21"/>
<gene>
    <name evidence="1" type="ORF">LCGC14_2988660</name>
</gene>
<reference evidence="1" key="1">
    <citation type="journal article" date="2015" name="Nature">
        <title>Complex archaea that bridge the gap between prokaryotes and eukaryotes.</title>
        <authorList>
            <person name="Spang A."/>
            <person name="Saw J.H."/>
            <person name="Jorgensen S.L."/>
            <person name="Zaremba-Niedzwiedzka K."/>
            <person name="Martijn J."/>
            <person name="Lind A.E."/>
            <person name="van Eijk R."/>
            <person name="Schleper C."/>
            <person name="Guy L."/>
            <person name="Ettema T.J."/>
        </authorList>
    </citation>
    <scope>NUCLEOTIDE SEQUENCE</scope>
</reference>
<protein>
    <submittedName>
        <fullName evidence="1">Uncharacterized protein</fullName>
    </submittedName>
</protein>
<sequence length="114" mass="12648">MSNWRPKELKNPFSVNASTVKDRNGKYISHHDAWEYGVDAILEALRKMGIKGTHRGTINQYGGSTQDGNTVITHLEEPMGEMTAGTMLDKQYGETGTLVFIPNQKPPDGCNSHE</sequence>
<accession>A0A0F8XS21</accession>
<dbReference type="EMBL" id="LAZR01061234">
    <property type="protein sequence ID" value="KKK63995.1"/>
    <property type="molecule type" value="Genomic_DNA"/>
</dbReference>
<organism evidence="1">
    <name type="scientific">marine sediment metagenome</name>
    <dbReference type="NCBI Taxonomy" id="412755"/>
    <lineage>
        <taxon>unclassified sequences</taxon>
        <taxon>metagenomes</taxon>
        <taxon>ecological metagenomes</taxon>
    </lineage>
</organism>
<proteinExistence type="predicted"/>
<name>A0A0F8XS21_9ZZZZ</name>
<evidence type="ECO:0000313" key="1">
    <source>
        <dbReference type="EMBL" id="KKK63995.1"/>
    </source>
</evidence>